<evidence type="ECO:0000313" key="1">
    <source>
        <dbReference type="EMBL" id="SDX70310.1"/>
    </source>
</evidence>
<evidence type="ECO:0008006" key="3">
    <source>
        <dbReference type="Google" id="ProtNLM"/>
    </source>
</evidence>
<keyword evidence="2" id="KW-1185">Reference proteome</keyword>
<name>A0A1H3DVF3_ALLWA</name>
<dbReference type="RefSeq" id="WP_091332650.1">
    <property type="nucleotide sequence ID" value="NZ_FNOW01000010.1"/>
</dbReference>
<organism evidence="1 2">
    <name type="scientific">Allochromatium warmingii</name>
    <name type="common">Chromatium warmingii</name>
    <dbReference type="NCBI Taxonomy" id="61595"/>
    <lineage>
        <taxon>Bacteria</taxon>
        <taxon>Pseudomonadati</taxon>
        <taxon>Pseudomonadota</taxon>
        <taxon>Gammaproteobacteria</taxon>
        <taxon>Chromatiales</taxon>
        <taxon>Chromatiaceae</taxon>
        <taxon>Allochromatium</taxon>
    </lineage>
</organism>
<dbReference type="AlphaFoldDB" id="A0A1H3DVF3"/>
<dbReference type="Proteomes" id="UP000198672">
    <property type="component" value="Unassembled WGS sequence"/>
</dbReference>
<reference evidence="2" key="1">
    <citation type="submission" date="2016-10" db="EMBL/GenBank/DDBJ databases">
        <authorList>
            <person name="Varghese N."/>
            <person name="Submissions S."/>
        </authorList>
    </citation>
    <scope>NUCLEOTIDE SEQUENCE [LARGE SCALE GENOMIC DNA]</scope>
    <source>
        <strain evidence="2">DSM 173</strain>
    </source>
</reference>
<protein>
    <recommendedName>
        <fullName evidence="3">DUF3077 domain-containing protein</fullName>
    </recommendedName>
</protein>
<proteinExistence type="predicted"/>
<sequence>MKTARKTRVRFGQFNTPEELLAVRADAHAGLHINALEATLIRVAAVLDLLTAVTSDLANGSVVNQQILADGIWTASGLVAEARLIVEHVSKGGAVQ</sequence>
<gene>
    <name evidence="1" type="ORF">SAMN05421644_11026</name>
</gene>
<dbReference type="STRING" id="61595.SAMN05421644_11026"/>
<dbReference type="EMBL" id="FNOW01000010">
    <property type="protein sequence ID" value="SDX70310.1"/>
    <property type="molecule type" value="Genomic_DNA"/>
</dbReference>
<accession>A0A1H3DVF3</accession>
<evidence type="ECO:0000313" key="2">
    <source>
        <dbReference type="Proteomes" id="UP000198672"/>
    </source>
</evidence>